<dbReference type="AlphaFoldDB" id="A0AAV9JEH7"/>
<dbReference type="GO" id="GO:0016787">
    <property type="term" value="F:hydrolase activity"/>
    <property type="evidence" value="ECO:0007669"/>
    <property type="project" value="UniProtKB-KW"/>
</dbReference>
<dbReference type="InterPro" id="IPR036380">
    <property type="entry name" value="Isochorismatase-like_sf"/>
</dbReference>
<gene>
    <name evidence="5" type="ORF">LTR36_005417</name>
</gene>
<comment type="caution">
    <text evidence="5">The sequence shown here is derived from an EMBL/GenBank/DDBJ whole genome shotgun (WGS) entry which is preliminary data.</text>
</comment>
<evidence type="ECO:0000256" key="2">
    <source>
        <dbReference type="ARBA" id="ARBA00022801"/>
    </source>
</evidence>
<dbReference type="Proteomes" id="UP001324427">
    <property type="component" value="Unassembled WGS sequence"/>
</dbReference>
<evidence type="ECO:0000313" key="6">
    <source>
        <dbReference type="Proteomes" id="UP001324427"/>
    </source>
</evidence>
<protein>
    <recommendedName>
        <fullName evidence="4">Isochorismatase-like domain-containing protein</fullName>
    </recommendedName>
</protein>
<organism evidence="5 6">
    <name type="scientific">Oleoguttula mirabilis</name>
    <dbReference type="NCBI Taxonomy" id="1507867"/>
    <lineage>
        <taxon>Eukaryota</taxon>
        <taxon>Fungi</taxon>
        <taxon>Dikarya</taxon>
        <taxon>Ascomycota</taxon>
        <taxon>Pezizomycotina</taxon>
        <taxon>Dothideomycetes</taxon>
        <taxon>Dothideomycetidae</taxon>
        <taxon>Mycosphaerellales</taxon>
        <taxon>Teratosphaeriaceae</taxon>
        <taxon>Oleoguttula</taxon>
    </lineage>
</organism>
<evidence type="ECO:0000256" key="1">
    <source>
        <dbReference type="ARBA" id="ARBA00006336"/>
    </source>
</evidence>
<keyword evidence="6" id="KW-1185">Reference proteome</keyword>
<dbReference type="PANTHER" id="PTHR43540:SF9">
    <property type="entry name" value="FAMILY HYDROLASE, PUTATIVE (AFU_ORTHOLOGUE AFUA_2G08700)-RELATED"/>
    <property type="match status" value="1"/>
</dbReference>
<dbReference type="Pfam" id="PF00857">
    <property type="entry name" value="Isochorismatase"/>
    <property type="match status" value="1"/>
</dbReference>
<dbReference type="Gene3D" id="3.40.50.850">
    <property type="entry name" value="Isochorismatase-like"/>
    <property type="match status" value="1"/>
</dbReference>
<dbReference type="CDD" id="cd00431">
    <property type="entry name" value="cysteine_hydrolases"/>
    <property type="match status" value="1"/>
</dbReference>
<dbReference type="EMBL" id="JAVFHQ010000031">
    <property type="protein sequence ID" value="KAK4543522.1"/>
    <property type="molecule type" value="Genomic_DNA"/>
</dbReference>
<proteinExistence type="inferred from homology"/>
<accession>A0AAV9JEH7</accession>
<reference evidence="5 6" key="1">
    <citation type="submission" date="2021-11" db="EMBL/GenBank/DDBJ databases">
        <title>Black yeast isolated from Biological Soil Crust.</title>
        <authorList>
            <person name="Kurbessoian T."/>
        </authorList>
    </citation>
    <scope>NUCLEOTIDE SEQUENCE [LARGE SCALE GENOMIC DNA]</scope>
    <source>
        <strain evidence="5 6">CCFEE 5522</strain>
    </source>
</reference>
<keyword evidence="3" id="KW-0732">Signal</keyword>
<feature type="chain" id="PRO_5044012693" description="Isochorismatase-like domain-containing protein" evidence="3">
    <location>
        <begin position="20"/>
        <end position="313"/>
    </location>
</feature>
<comment type="similarity">
    <text evidence="1">Belongs to the isochorismatase family.</text>
</comment>
<dbReference type="SUPFAM" id="SSF52499">
    <property type="entry name" value="Isochorismatase-like hydrolases"/>
    <property type="match status" value="1"/>
</dbReference>
<feature type="signal peptide" evidence="3">
    <location>
        <begin position="1"/>
        <end position="19"/>
    </location>
</feature>
<dbReference type="InterPro" id="IPR000868">
    <property type="entry name" value="Isochorismatase-like_dom"/>
</dbReference>
<name>A0AAV9JEH7_9PEZI</name>
<sequence length="313" mass="34917">MRIMLTTQAILALATTSFGQIYDGSNSITALAGTANDTDPSILGNYYNYWKLTNNKTTYDLTRSDRMPVTSPKLIPMIGSRKQAIIEPNRTAMVIVDMQNFFLHPQLSPYAVNGRKAVQPTLNMIDAFRATGMKILWVNWGIDNFDMVTMPPSFLEGFSSNHEMNTTFCTEMGYLSQTNGTTVDMGKLLCRGSWNAQPWGELNTAMTKGLKDGTDLYFNKNRLSGLWGAQTPLGLYLQESETTTLFFGGVNSDQCVWGNLIDAYFKGFDTVYVEDCAGTSSPWYAEEMVRYNADSDGFLANSTYVIDALEKQK</sequence>
<evidence type="ECO:0000259" key="4">
    <source>
        <dbReference type="Pfam" id="PF00857"/>
    </source>
</evidence>
<dbReference type="InterPro" id="IPR050272">
    <property type="entry name" value="Isochorismatase-like_hydrls"/>
</dbReference>
<dbReference type="PANTHER" id="PTHR43540">
    <property type="entry name" value="PEROXYUREIDOACRYLATE/UREIDOACRYLATE AMIDOHYDROLASE-RELATED"/>
    <property type="match status" value="1"/>
</dbReference>
<feature type="domain" description="Isochorismatase-like" evidence="4">
    <location>
        <begin position="91"/>
        <end position="284"/>
    </location>
</feature>
<evidence type="ECO:0000256" key="3">
    <source>
        <dbReference type="SAM" id="SignalP"/>
    </source>
</evidence>
<keyword evidence="2" id="KW-0378">Hydrolase</keyword>
<evidence type="ECO:0000313" key="5">
    <source>
        <dbReference type="EMBL" id="KAK4543522.1"/>
    </source>
</evidence>